<organism evidence="2 3">
    <name type="scientific">Kitasatospora phosalacinea</name>
    <dbReference type="NCBI Taxonomy" id="2065"/>
    <lineage>
        <taxon>Bacteria</taxon>
        <taxon>Bacillati</taxon>
        <taxon>Actinomycetota</taxon>
        <taxon>Actinomycetes</taxon>
        <taxon>Kitasatosporales</taxon>
        <taxon>Streptomycetaceae</taxon>
        <taxon>Kitasatospora</taxon>
    </lineage>
</organism>
<dbReference type="Gene3D" id="1.10.10.10">
    <property type="entry name" value="Winged helix-like DNA-binding domain superfamily/Winged helix DNA-binding domain"/>
    <property type="match status" value="1"/>
</dbReference>
<gene>
    <name evidence="2" type="ORF">Kpho01_16290</name>
</gene>
<dbReference type="PROSITE" id="PS51118">
    <property type="entry name" value="HTH_HXLR"/>
    <property type="match status" value="1"/>
</dbReference>
<comment type="caution">
    <text evidence="2">The sequence shown here is derived from an EMBL/GenBank/DDBJ whole genome shotgun (WGS) entry which is preliminary data.</text>
</comment>
<sequence>MTRAPRRGPYVCGIDAALDVVGGRWKGLVLREPDAHRVRRFAGLRRGLSGVSERR</sequence>
<feature type="domain" description="HTH hxlR-type" evidence="1">
    <location>
        <begin position="12"/>
        <end position="55"/>
    </location>
</feature>
<dbReference type="AlphaFoldDB" id="A0A9W6PES4"/>
<evidence type="ECO:0000259" key="1">
    <source>
        <dbReference type="PROSITE" id="PS51118"/>
    </source>
</evidence>
<dbReference type="InterPro" id="IPR002577">
    <property type="entry name" value="HTH_HxlR"/>
</dbReference>
<reference evidence="2" key="1">
    <citation type="submission" date="2023-02" db="EMBL/GenBank/DDBJ databases">
        <title>Kitasatospora phosalacinea NBRC 14362.</title>
        <authorList>
            <person name="Ichikawa N."/>
            <person name="Sato H."/>
            <person name="Tonouchi N."/>
        </authorList>
    </citation>
    <scope>NUCLEOTIDE SEQUENCE</scope>
    <source>
        <strain evidence="2">NBRC 14362</strain>
    </source>
</reference>
<dbReference type="InterPro" id="IPR036388">
    <property type="entry name" value="WH-like_DNA-bd_sf"/>
</dbReference>
<dbReference type="EMBL" id="BSRX01000007">
    <property type="protein sequence ID" value="GLW53618.1"/>
    <property type="molecule type" value="Genomic_DNA"/>
</dbReference>
<dbReference type="InterPro" id="IPR036390">
    <property type="entry name" value="WH_DNA-bd_sf"/>
</dbReference>
<dbReference type="Proteomes" id="UP001165143">
    <property type="component" value="Unassembled WGS sequence"/>
</dbReference>
<evidence type="ECO:0000313" key="2">
    <source>
        <dbReference type="EMBL" id="GLW53618.1"/>
    </source>
</evidence>
<dbReference type="SUPFAM" id="SSF46785">
    <property type="entry name" value="Winged helix' DNA-binding domain"/>
    <property type="match status" value="1"/>
</dbReference>
<name>A0A9W6PES4_9ACTN</name>
<accession>A0A9W6PES4</accession>
<proteinExistence type="predicted"/>
<evidence type="ECO:0000313" key="3">
    <source>
        <dbReference type="Proteomes" id="UP001165143"/>
    </source>
</evidence>
<protein>
    <recommendedName>
        <fullName evidence="1">HTH hxlR-type domain-containing protein</fullName>
    </recommendedName>
</protein>